<feature type="region of interest" description="Disordered" evidence="1">
    <location>
        <begin position="71"/>
        <end position="115"/>
    </location>
</feature>
<organism evidence="2 3">
    <name type="scientific">Micropruina glycogenica</name>
    <dbReference type="NCBI Taxonomy" id="75385"/>
    <lineage>
        <taxon>Bacteria</taxon>
        <taxon>Bacillati</taxon>
        <taxon>Actinomycetota</taxon>
        <taxon>Actinomycetes</taxon>
        <taxon>Propionibacteriales</taxon>
        <taxon>Nocardioidaceae</taxon>
        <taxon>Micropruina</taxon>
    </lineage>
</organism>
<sequence length="115" mass="11765">MLVTGAPGGGASARVTNWAADWAAVRPGATVVIQHCDADAAAGEFRLLAARLIAAFGGDYDAAADHWPTQCRPRSRARWPSNSRQAVRVGGGWPGASWQGGGTGCSCAGRDPSTS</sequence>
<feature type="compositionally biased region" description="Gly residues" evidence="1">
    <location>
        <begin position="89"/>
        <end position="104"/>
    </location>
</feature>
<evidence type="ECO:0000313" key="3">
    <source>
        <dbReference type="Proteomes" id="UP000238164"/>
    </source>
</evidence>
<keyword evidence="3" id="KW-1185">Reference proteome</keyword>
<reference evidence="2 3" key="1">
    <citation type="submission" date="2018-02" db="EMBL/GenBank/DDBJ databases">
        <authorList>
            <person name="Cohen D.B."/>
            <person name="Kent A.D."/>
        </authorList>
    </citation>
    <scope>NUCLEOTIDE SEQUENCE [LARGE SCALE GENOMIC DNA]</scope>
    <source>
        <strain evidence="2">1</strain>
    </source>
</reference>
<proteinExistence type="predicted"/>
<name>A0A2N9JK39_9ACTN</name>
<dbReference type="AlphaFoldDB" id="A0A2N9JK39"/>
<evidence type="ECO:0000313" key="2">
    <source>
        <dbReference type="EMBL" id="SPD87817.1"/>
    </source>
</evidence>
<dbReference type="EMBL" id="LT985188">
    <property type="protein sequence ID" value="SPD87817.1"/>
    <property type="molecule type" value="Genomic_DNA"/>
</dbReference>
<evidence type="ECO:0000256" key="1">
    <source>
        <dbReference type="SAM" id="MobiDB-lite"/>
    </source>
</evidence>
<accession>A0A2N9JK39</accession>
<dbReference type="Proteomes" id="UP000238164">
    <property type="component" value="Chromosome 1"/>
</dbReference>
<protein>
    <submittedName>
        <fullName evidence="2">Uncharacterized protein</fullName>
    </submittedName>
</protein>
<gene>
    <name evidence="2" type="ORF">MPLG2_2787</name>
</gene>
<dbReference type="KEGG" id="mgg:MPLG2_2787"/>